<dbReference type="EMBL" id="NPDP01000029">
    <property type="protein sequence ID" value="PJZ28985.1"/>
    <property type="molecule type" value="Genomic_DNA"/>
</dbReference>
<protein>
    <submittedName>
        <fullName evidence="1">Uncharacterized protein</fullName>
    </submittedName>
</protein>
<dbReference type="Proteomes" id="UP000231919">
    <property type="component" value="Unassembled WGS sequence"/>
</dbReference>
<comment type="caution">
    <text evidence="1">The sequence shown here is derived from an EMBL/GenBank/DDBJ whole genome shotgun (WGS) entry which is preliminary data.</text>
</comment>
<proteinExistence type="predicted"/>
<evidence type="ECO:0000313" key="2">
    <source>
        <dbReference type="Proteomes" id="UP000231919"/>
    </source>
</evidence>
<gene>
    <name evidence="1" type="ORF">CH378_15170</name>
</gene>
<reference evidence="1 2" key="1">
    <citation type="submission" date="2017-07" db="EMBL/GenBank/DDBJ databases">
        <title>Leptospira spp. isolated from tropical soils.</title>
        <authorList>
            <person name="Thibeaux R."/>
            <person name="Iraola G."/>
            <person name="Ferres I."/>
            <person name="Bierque E."/>
            <person name="Girault D."/>
            <person name="Soupe-Gilbert M.-E."/>
            <person name="Picardeau M."/>
            <person name="Goarant C."/>
        </authorList>
    </citation>
    <scope>NUCLEOTIDE SEQUENCE [LARGE SCALE GENOMIC DNA]</scope>
    <source>
        <strain evidence="1 2">JW2-C-B1</strain>
    </source>
</reference>
<sequence length="93" mass="11073">MICYRKTEVLWYLKALFEIIHEYNIFFIIGEVNEAIYYKCFTKLPTIMNSESSLGSVLLMFSFFKVANIPPIRYSYMFIPMRFNGDLVISKFI</sequence>
<organism evidence="1 2">
    <name type="scientific">Leptospira kmetyi</name>
    <dbReference type="NCBI Taxonomy" id="408139"/>
    <lineage>
        <taxon>Bacteria</taxon>
        <taxon>Pseudomonadati</taxon>
        <taxon>Spirochaetota</taxon>
        <taxon>Spirochaetia</taxon>
        <taxon>Leptospirales</taxon>
        <taxon>Leptospiraceae</taxon>
        <taxon>Leptospira</taxon>
    </lineage>
</organism>
<evidence type="ECO:0000313" key="1">
    <source>
        <dbReference type="EMBL" id="PJZ28985.1"/>
    </source>
</evidence>
<keyword evidence="2" id="KW-1185">Reference proteome</keyword>
<accession>A0ABX4NC17</accession>
<dbReference type="SUPFAM" id="SSF53383">
    <property type="entry name" value="PLP-dependent transferases"/>
    <property type="match status" value="1"/>
</dbReference>
<dbReference type="InterPro" id="IPR015424">
    <property type="entry name" value="PyrdxlP-dep_Trfase"/>
</dbReference>
<name>A0ABX4NC17_9LEPT</name>